<proteinExistence type="predicted"/>
<evidence type="ECO:0000313" key="1">
    <source>
        <dbReference type="EMBL" id="KKY02099.1"/>
    </source>
</evidence>
<keyword evidence="2" id="KW-1185">Reference proteome</keyword>
<evidence type="ECO:0000313" key="2">
    <source>
        <dbReference type="Proteomes" id="UP000034407"/>
    </source>
</evidence>
<dbReference type="Proteomes" id="UP000034407">
    <property type="component" value="Unassembled WGS sequence"/>
</dbReference>
<dbReference type="EMBL" id="LBBT01000114">
    <property type="protein sequence ID" value="KKY02099.1"/>
    <property type="molecule type" value="Genomic_DNA"/>
</dbReference>
<comment type="caution">
    <text evidence="1">The sequence shown here is derived from an EMBL/GenBank/DDBJ whole genome shotgun (WGS) entry which is preliminary data.</text>
</comment>
<dbReference type="PATRIC" id="fig|1629550.3.peg.475"/>
<name>A0A0M3DKY5_9FIRM</name>
<sequence>MKKILVSIVAFITIIVFSNINSYANIYMPNVPNNTSSVEDEYINELTSIGNQVEILASNSLNSVINKKDTKNLLKEALYIKTQIRELRINLSDYHKEKSGDEEKNPFSLGLLNTLNYYSMSLSFLTLFLQTQSISDRNEYLENYYFSKASGDQTLAWVKLQVSYLNKK</sequence>
<accession>A0A0M3DKY5</accession>
<dbReference type="OrthoDB" id="1758130at2"/>
<protein>
    <submittedName>
        <fullName evidence="1">Uncharacterized protein</fullName>
    </submittedName>
</protein>
<dbReference type="AlphaFoldDB" id="A0A0M3DKY5"/>
<reference evidence="1 2" key="1">
    <citation type="submission" date="2015-04" db="EMBL/GenBank/DDBJ databases">
        <title>Microcin producing Clostridium sp. JC272T.</title>
        <authorList>
            <person name="Jyothsna T."/>
            <person name="Sasikala C."/>
            <person name="Ramana C."/>
        </authorList>
    </citation>
    <scope>NUCLEOTIDE SEQUENCE [LARGE SCALE GENOMIC DNA]</scope>
    <source>
        <strain evidence="1 2">JC272</strain>
    </source>
</reference>
<organism evidence="1 2">
    <name type="scientific">Paraclostridium benzoelyticum</name>
    <dbReference type="NCBI Taxonomy" id="1629550"/>
    <lineage>
        <taxon>Bacteria</taxon>
        <taxon>Bacillati</taxon>
        <taxon>Bacillota</taxon>
        <taxon>Clostridia</taxon>
        <taxon>Peptostreptococcales</taxon>
        <taxon>Peptostreptococcaceae</taxon>
        <taxon>Paraclostridium</taxon>
    </lineage>
</organism>
<gene>
    <name evidence="1" type="ORF">VN21_04985</name>
</gene>
<dbReference type="RefSeq" id="WP_046822329.1">
    <property type="nucleotide sequence ID" value="NZ_LBBT01000114.1"/>
</dbReference>